<reference evidence="3 4" key="1">
    <citation type="submission" date="2017-08" db="EMBL/GenBank/DDBJ databases">
        <authorList>
            <person name="de Groot N.N."/>
        </authorList>
    </citation>
    <scope>NUCLEOTIDE SEQUENCE [LARGE SCALE GENOMIC DNA]</scope>
    <source>
        <strain evidence="3 4">HM2</strain>
    </source>
</reference>
<dbReference type="PANTHER" id="PTHR13932">
    <property type="entry name" value="COPROPORPHYRINIGEN III OXIDASE"/>
    <property type="match status" value="1"/>
</dbReference>
<dbReference type="EMBL" id="UHJL01000006">
    <property type="protein sequence ID" value="SUQ26139.1"/>
    <property type="molecule type" value="Genomic_DNA"/>
</dbReference>
<dbReference type="InterPro" id="IPR006638">
    <property type="entry name" value="Elp3/MiaA/NifB-like_rSAM"/>
</dbReference>
<name>A0A380S8E8_FIBSU</name>
<sequence length="378" mass="42279">MFGIYIHVPFCAKICDYCDFRVMPANARLFEEYAGLLDREIRAFNDAHRGALSQARTLYLGGGTPSILPSACLERIFAVLGECGVRVDALDEVSMEFNPESCTEESVQTALLCGVRRFSLGLQTFSQTLLDRIGRRHTVERGFEALRLLTSLPRAKVSADLMFDLPGQSIDSFLGDVDRLSDFPLGHLSFYGLNVGERTLLGGRVSRGEEKIDESLYEPMYLGGVEILEKKGFARYEVSNFAKPGDESLHNMNYWNRGEYIGFGPGAHSYFDGRRFCAPEMYPRWRDYVNAGCPDASLTYDDLDEDDILTERVWLSLRQRSGLDLNALAVDGISVSPAGYERWVKKGFATLDGGILKLVGRGWIFMDSVVTDVLNACR</sequence>
<evidence type="ECO:0000256" key="1">
    <source>
        <dbReference type="ARBA" id="ARBA00006100"/>
    </source>
</evidence>
<dbReference type="SFLD" id="SFLDF00562">
    <property type="entry name" value="HemN-like__clustered_with_heat"/>
    <property type="match status" value="1"/>
</dbReference>
<comment type="similarity">
    <text evidence="1">Belongs to the anaerobic coproporphyrinogen-III oxidase family. HemW subfamily.</text>
</comment>
<dbReference type="InterPro" id="IPR034505">
    <property type="entry name" value="Coproporphyrinogen-III_oxidase"/>
</dbReference>
<organism evidence="3 4">
    <name type="scientific">Fibrobacter succinogenes</name>
    <name type="common">Bacteroides succinogenes</name>
    <dbReference type="NCBI Taxonomy" id="833"/>
    <lineage>
        <taxon>Bacteria</taxon>
        <taxon>Pseudomonadati</taxon>
        <taxon>Fibrobacterota</taxon>
        <taxon>Fibrobacteria</taxon>
        <taxon>Fibrobacterales</taxon>
        <taxon>Fibrobacteraceae</taxon>
        <taxon>Fibrobacter</taxon>
    </lineage>
</organism>
<proteinExistence type="inferred from homology"/>
<feature type="domain" description="Radical SAM core" evidence="2">
    <location>
        <begin position="1"/>
        <end position="234"/>
    </location>
</feature>
<dbReference type="GO" id="GO:0051539">
    <property type="term" value="F:4 iron, 4 sulfur cluster binding"/>
    <property type="evidence" value="ECO:0007669"/>
    <property type="project" value="InterPro"/>
</dbReference>
<dbReference type="InterPro" id="IPR023404">
    <property type="entry name" value="rSAM_horseshoe"/>
</dbReference>
<dbReference type="AlphaFoldDB" id="A0A380S8E8"/>
<dbReference type="Proteomes" id="UP000255423">
    <property type="component" value="Unassembled WGS sequence"/>
</dbReference>
<dbReference type="InterPro" id="IPR058240">
    <property type="entry name" value="rSAM_sf"/>
</dbReference>
<dbReference type="SFLD" id="SFLDS00029">
    <property type="entry name" value="Radical_SAM"/>
    <property type="match status" value="1"/>
</dbReference>
<dbReference type="SFLD" id="SFLDG01065">
    <property type="entry name" value="anaerobic_coproporphyrinogen-I"/>
    <property type="match status" value="1"/>
</dbReference>
<dbReference type="CDD" id="cd01335">
    <property type="entry name" value="Radical_SAM"/>
    <property type="match status" value="1"/>
</dbReference>
<protein>
    <submittedName>
        <fullName evidence="3">Oxygen-independent coproporphyrinogen-3 oxidase</fullName>
    </submittedName>
</protein>
<evidence type="ECO:0000259" key="2">
    <source>
        <dbReference type="PROSITE" id="PS51918"/>
    </source>
</evidence>
<dbReference type="SMART" id="SM00729">
    <property type="entry name" value="Elp3"/>
    <property type="match status" value="1"/>
</dbReference>
<dbReference type="GO" id="GO:0004109">
    <property type="term" value="F:coproporphyrinogen oxidase activity"/>
    <property type="evidence" value="ECO:0007669"/>
    <property type="project" value="InterPro"/>
</dbReference>
<gene>
    <name evidence="3" type="ORF">SAMN05661053_2945</name>
</gene>
<evidence type="ECO:0000313" key="4">
    <source>
        <dbReference type="Proteomes" id="UP000255423"/>
    </source>
</evidence>
<dbReference type="InterPro" id="IPR007197">
    <property type="entry name" value="rSAM"/>
</dbReference>
<evidence type="ECO:0000313" key="3">
    <source>
        <dbReference type="EMBL" id="SUQ26139.1"/>
    </source>
</evidence>
<dbReference type="Pfam" id="PF04055">
    <property type="entry name" value="Radical_SAM"/>
    <property type="match status" value="1"/>
</dbReference>
<dbReference type="PANTHER" id="PTHR13932:SF5">
    <property type="entry name" value="RADICAL S-ADENOSYL METHIONINE DOMAIN-CONTAINING PROTEIN 1, MITOCHONDRIAL"/>
    <property type="match status" value="1"/>
</dbReference>
<dbReference type="PROSITE" id="PS51918">
    <property type="entry name" value="RADICAL_SAM"/>
    <property type="match status" value="1"/>
</dbReference>
<dbReference type="Gene3D" id="3.80.30.20">
    <property type="entry name" value="tm_1862 like domain"/>
    <property type="match status" value="1"/>
</dbReference>
<dbReference type="RefSeq" id="WP_109573704.1">
    <property type="nucleotide sequence ID" value="NZ_UHJL01000006.1"/>
</dbReference>
<dbReference type="GO" id="GO:0006779">
    <property type="term" value="P:porphyrin-containing compound biosynthetic process"/>
    <property type="evidence" value="ECO:0007669"/>
    <property type="project" value="InterPro"/>
</dbReference>
<dbReference type="InterPro" id="IPR004559">
    <property type="entry name" value="HemW-like"/>
</dbReference>
<dbReference type="SUPFAM" id="SSF102114">
    <property type="entry name" value="Radical SAM enzymes"/>
    <property type="match status" value="1"/>
</dbReference>
<dbReference type="GO" id="GO:0005737">
    <property type="term" value="C:cytoplasm"/>
    <property type="evidence" value="ECO:0007669"/>
    <property type="project" value="InterPro"/>
</dbReference>
<accession>A0A380S8E8</accession>